<evidence type="ECO:0000259" key="2">
    <source>
        <dbReference type="Pfam" id="PF09983"/>
    </source>
</evidence>
<sequence length="372" mass="42175">MSAPLWLQEEPWLGRLLGWFLDRLEQPRTQTITRRVKQSTVPELFQFSEDTRYRWQLMERLAQEYRVFSIHYDSRLSAFQERYENAQLRLNPACEALLRGWLDRPRVDPLRQTWRNALSGHEAHFQDGGAALLDAKPALAGDSPEDMVGHFIRAASLLDSGLTLRELSARCFRGNSKFLDGRQELLTRLFGERAQLIRPRPLLLTAWAPAGCGRLLIVENQDTFLRLVAQAPAGYALLYSGGFRASAQRLTSPHTRFAFLPGSDPAVFRQRWLDHTLAAFFWGDLDFAGLGILATLRQSLPDLVAWQPGYQPMLLALTRGEGHSAEQAGKDRQNDPGHTGCPYADRQLLPALRDSKRFLDQEAFLPALPSRG</sequence>
<feature type="domain" description="Wadjet protein JetD C-terminal" evidence="2">
    <location>
        <begin position="210"/>
        <end position="303"/>
    </location>
</feature>
<evidence type="ECO:0000313" key="4">
    <source>
        <dbReference type="Proteomes" id="UP000771797"/>
    </source>
</evidence>
<feature type="region of interest" description="Disordered" evidence="1">
    <location>
        <begin position="321"/>
        <end position="344"/>
    </location>
</feature>
<name>A0ABQ6YA81_9GAMM</name>
<comment type="caution">
    <text evidence="3">The sequence shown here is derived from an EMBL/GenBank/DDBJ whole genome shotgun (WGS) entry which is preliminary data.</text>
</comment>
<dbReference type="RefSeq" id="WP_159660329.1">
    <property type="nucleotide sequence ID" value="NZ_AQPF01000007.1"/>
</dbReference>
<feature type="compositionally biased region" description="Basic and acidic residues" evidence="1">
    <location>
        <begin position="321"/>
        <end position="335"/>
    </location>
</feature>
<keyword evidence="4" id="KW-1185">Reference proteome</keyword>
<organism evidence="3 4">
    <name type="scientific">Alcanivorax xiamenensis</name>
    <dbReference type="NCBI Taxonomy" id="1177156"/>
    <lineage>
        <taxon>Bacteria</taxon>
        <taxon>Pseudomonadati</taxon>
        <taxon>Pseudomonadota</taxon>
        <taxon>Gammaproteobacteria</taxon>
        <taxon>Oceanospirillales</taxon>
        <taxon>Alcanivoracaceae</taxon>
        <taxon>Alcanivorax</taxon>
    </lineage>
</organism>
<dbReference type="EMBL" id="AQPF01000007">
    <property type="protein sequence ID" value="KAF0806736.1"/>
    <property type="molecule type" value="Genomic_DNA"/>
</dbReference>
<dbReference type="InterPro" id="IPR024534">
    <property type="entry name" value="JetD_C"/>
</dbReference>
<dbReference type="Pfam" id="PF09983">
    <property type="entry name" value="JetD_C"/>
    <property type="match status" value="1"/>
</dbReference>
<proteinExistence type="predicted"/>
<protein>
    <recommendedName>
        <fullName evidence="2">Wadjet protein JetD C-terminal domain-containing protein</fullName>
    </recommendedName>
</protein>
<evidence type="ECO:0000256" key="1">
    <source>
        <dbReference type="SAM" id="MobiDB-lite"/>
    </source>
</evidence>
<reference evidence="3 4" key="1">
    <citation type="submission" date="2012-09" db="EMBL/GenBank/DDBJ databases">
        <title>Genome Sequence of alkane-degrading Bacterium Alcanivorax sp. 6-D-6.</title>
        <authorList>
            <person name="Lai Q."/>
            <person name="Shao Z."/>
        </authorList>
    </citation>
    <scope>NUCLEOTIDE SEQUENCE [LARGE SCALE GENOMIC DNA]</scope>
    <source>
        <strain evidence="3 4">6-D-6</strain>
    </source>
</reference>
<accession>A0ABQ6YA81</accession>
<gene>
    <name evidence="3" type="ORF">A6D6_01411</name>
</gene>
<dbReference type="Proteomes" id="UP000771797">
    <property type="component" value="Unassembled WGS sequence"/>
</dbReference>
<evidence type="ECO:0000313" key="3">
    <source>
        <dbReference type="EMBL" id="KAF0806736.1"/>
    </source>
</evidence>